<dbReference type="SUPFAM" id="SSF48452">
    <property type="entry name" value="TPR-like"/>
    <property type="match status" value="1"/>
</dbReference>
<proteinExistence type="predicted"/>
<keyword evidence="2" id="KW-0472">Membrane</keyword>
<dbReference type="InterPro" id="IPR019734">
    <property type="entry name" value="TPR_rpt"/>
</dbReference>
<accession>A0A5B9EDY8</accession>
<evidence type="ECO:0000256" key="2">
    <source>
        <dbReference type="SAM" id="Phobius"/>
    </source>
</evidence>
<dbReference type="PROSITE" id="PS50005">
    <property type="entry name" value="TPR"/>
    <property type="match status" value="1"/>
</dbReference>
<feature type="repeat" description="TPR" evidence="1">
    <location>
        <begin position="52"/>
        <end position="85"/>
    </location>
</feature>
<evidence type="ECO:0000256" key="1">
    <source>
        <dbReference type="PROSITE-ProRule" id="PRU00339"/>
    </source>
</evidence>
<dbReference type="AlphaFoldDB" id="A0A5B9EDY8"/>
<dbReference type="KEGG" id="talb:FTW19_13800"/>
<evidence type="ECO:0000313" key="4">
    <source>
        <dbReference type="Proteomes" id="UP000321820"/>
    </source>
</evidence>
<reference evidence="3 4" key="1">
    <citation type="submission" date="2019-08" db="EMBL/GenBank/DDBJ databases">
        <title>Complete genome sequence of Terriglobus albidus strain ORNL.</title>
        <authorList>
            <person name="Podar M."/>
        </authorList>
    </citation>
    <scope>NUCLEOTIDE SEQUENCE [LARGE SCALE GENOMIC DNA]</scope>
    <source>
        <strain evidence="3 4">ORNL</strain>
    </source>
</reference>
<organism evidence="3 4">
    <name type="scientific">Terriglobus albidus</name>
    <dbReference type="NCBI Taxonomy" id="1592106"/>
    <lineage>
        <taxon>Bacteria</taxon>
        <taxon>Pseudomonadati</taxon>
        <taxon>Acidobacteriota</taxon>
        <taxon>Terriglobia</taxon>
        <taxon>Terriglobales</taxon>
        <taxon>Acidobacteriaceae</taxon>
        <taxon>Terriglobus</taxon>
    </lineage>
</organism>
<keyword evidence="2" id="KW-0812">Transmembrane</keyword>
<dbReference type="OrthoDB" id="109876at2"/>
<name>A0A5B9EDY8_9BACT</name>
<keyword evidence="4" id="KW-1185">Reference proteome</keyword>
<protein>
    <submittedName>
        <fullName evidence="3">Uncharacterized protein</fullName>
    </submittedName>
</protein>
<dbReference type="EMBL" id="CP042806">
    <property type="protein sequence ID" value="QEE28980.1"/>
    <property type="molecule type" value="Genomic_DNA"/>
</dbReference>
<dbReference type="InterPro" id="IPR011990">
    <property type="entry name" value="TPR-like_helical_dom_sf"/>
</dbReference>
<sequence length="213" mass="23266">MTGSAEIQRLTRRELFLHDALAFFVLTLVTAALFVMTLFLFRSFTNHRAEEARVWTAKGQQTLNAGDAEDAVKDFRIALTFAPGAPSTELLLAQSLAAAGSAHTEEAYNSFLGLWDAHPGDGQINLQLARLAARRGDSAAAVSFYRAAIDGRWDENGAVHRREGRLELARFLIAQRNNAAAREELLVVSGNWPRDESVQGEVSTLLAKIGASQ</sequence>
<keyword evidence="2" id="KW-1133">Transmembrane helix</keyword>
<dbReference type="Gene3D" id="1.25.40.10">
    <property type="entry name" value="Tetratricopeptide repeat domain"/>
    <property type="match status" value="1"/>
</dbReference>
<feature type="transmembrane region" description="Helical" evidence="2">
    <location>
        <begin position="20"/>
        <end position="41"/>
    </location>
</feature>
<evidence type="ECO:0000313" key="3">
    <source>
        <dbReference type="EMBL" id="QEE28980.1"/>
    </source>
</evidence>
<dbReference type="Proteomes" id="UP000321820">
    <property type="component" value="Chromosome"/>
</dbReference>
<keyword evidence="1" id="KW-0802">TPR repeat</keyword>
<dbReference type="RefSeq" id="WP_147648178.1">
    <property type="nucleotide sequence ID" value="NZ_CP042806.1"/>
</dbReference>
<gene>
    <name evidence="3" type="ORF">FTW19_13800</name>
</gene>